<evidence type="ECO:0000313" key="8">
    <source>
        <dbReference type="Proteomes" id="UP001500051"/>
    </source>
</evidence>
<accession>A0ABP7D590</accession>
<dbReference type="RefSeq" id="WP_344811903.1">
    <property type="nucleotide sequence ID" value="NZ_BAAAYX010000004.1"/>
</dbReference>
<dbReference type="SUPFAM" id="SSF53067">
    <property type="entry name" value="Actin-like ATPase domain"/>
    <property type="match status" value="2"/>
</dbReference>
<dbReference type="PRINTS" id="PR00301">
    <property type="entry name" value="HEATSHOCK70"/>
</dbReference>
<dbReference type="PROSITE" id="PS01036">
    <property type="entry name" value="HSP70_3"/>
    <property type="match status" value="1"/>
</dbReference>
<dbReference type="PANTHER" id="PTHR19375">
    <property type="entry name" value="HEAT SHOCK PROTEIN 70KDA"/>
    <property type="match status" value="1"/>
</dbReference>
<organism evidence="7 8">
    <name type="scientific">Microlunatus aurantiacus</name>
    <dbReference type="NCBI Taxonomy" id="446786"/>
    <lineage>
        <taxon>Bacteria</taxon>
        <taxon>Bacillati</taxon>
        <taxon>Actinomycetota</taxon>
        <taxon>Actinomycetes</taxon>
        <taxon>Propionibacteriales</taxon>
        <taxon>Propionibacteriaceae</taxon>
        <taxon>Microlunatus</taxon>
    </lineage>
</organism>
<evidence type="ECO:0008006" key="9">
    <source>
        <dbReference type="Google" id="ProtNLM"/>
    </source>
</evidence>
<dbReference type="Gene3D" id="3.30.420.40">
    <property type="match status" value="2"/>
</dbReference>
<name>A0ABP7D590_9ACTN</name>
<evidence type="ECO:0000256" key="6">
    <source>
        <dbReference type="SAM" id="MobiDB-lite"/>
    </source>
</evidence>
<dbReference type="InterPro" id="IPR013126">
    <property type="entry name" value="Hsp_70_fam"/>
</dbReference>
<evidence type="ECO:0000256" key="3">
    <source>
        <dbReference type="ARBA" id="ARBA00022840"/>
    </source>
</evidence>
<feature type="compositionally biased region" description="Low complexity" evidence="6">
    <location>
        <begin position="484"/>
        <end position="496"/>
    </location>
</feature>
<feature type="compositionally biased region" description="Pro residues" evidence="6">
    <location>
        <begin position="365"/>
        <end position="374"/>
    </location>
</feature>
<dbReference type="InterPro" id="IPR011659">
    <property type="entry name" value="WD40"/>
</dbReference>
<feature type="region of interest" description="Disordered" evidence="6">
    <location>
        <begin position="394"/>
        <end position="426"/>
    </location>
</feature>
<dbReference type="Pfam" id="PF07676">
    <property type="entry name" value="PD40"/>
    <property type="match status" value="2"/>
</dbReference>
<feature type="compositionally biased region" description="Polar residues" evidence="6">
    <location>
        <begin position="463"/>
        <end position="483"/>
    </location>
</feature>
<dbReference type="Pfam" id="PF00012">
    <property type="entry name" value="HSP70"/>
    <property type="match status" value="2"/>
</dbReference>
<feature type="compositionally biased region" description="Low complexity" evidence="6">
    <location>
        <begin position="355"/>
        <end position="364"/>
    </location>
</feature>
<dbReference type="InterPro" id="IPR011042">
    <property type="entry name" value="6-blade_b-propeller_TolB-like"/>
</dbReference>
<evidence type="ECO:0000256" key="4">
    <source>
        <dbReference type="ARBA" id="ARBA00023016"/>
    </source>
</evidence>
<comment type="similarity">
    <text evidence="1">Belongs to the heat shock protein 70 family.</text>
</comment>
<keyword evidence="5" id="KW-0143">Chaperone</keyword>
<proteinExistence type="inferred from homology"/>
<sequence length="803" mass="83375">MSYSLGVDLGTTFTAAAMADGSGPSMVGLGNRALQIPSVLFLDTDGSFVVGEAAERRGVVEPDRVVREFKRRLGDHVPLLVGGSPFSAELLTARLLSWVIMTSTERLGEAPEAVVLTHPANWGPFKMEIFGQVATLADVGHVRWVPEPVAAAAQYASRARVETGGKLAIYDLGGGTFDVCVVEKTAVGFSMLGNPDGVEHLGGADLDHALFERVMAGLVDRIGGLDPEDPGLAVGLSRLRRDCVDAKEALSSDVTTVVPVSLPGLSTTVRVTRSEFEELIRPALQETVAATRRGLASAGVAPDDLSAIVLIGGSSRIPLVGEILQHELGIPAALDTHPKHDVALGAARLGRLGTPGPTGSATSAPPAPAPPTLPPAGAAPVAVAPVEVAPVGPPAPPAEIGEPASSVGTAPSADLGPVGPPAQGVGRRPWQRWQLIVVVSVVAAALLTWFTVVQVGNWRERSGSASGPLGTTEQTSSPPSTDQSASGPGSASPAAPDKLPRSAPLAASQLVVPMQVGGDWNLYLADADTAAPVRPLRQTPAAELNPVLSPDFATIAYVLDADTSDNVRVLHVAGAADGEGDRPLFDPVPSVCSGTMNRPAWNPADPTVLAISCTDSEGAWGLYIIRTDGTVLREVTQGNQRVDDPAFSPDGKRLAYWAGPQSAFGGGELYVANADGSGQPRQLTTAVVAGQDADPTWSPNGLTIAFRRRTVDQTTAGNFDIYTVAADGSAKPKGLAVSEAAEQDPSWSRFGDWIAFKSNASTSAWPGKDVPRVWIMSKEGKGERVLWTEDAIGQQTAPAWSPR</sequence>
<dbReference type="InterPro" id="IPR018181">
    <property type="entry name" value="Heat_shock_70_CS"/>
</dbReference>
<evidence type="ECO:0000256" key="5">
    <source>
        <dbReference type="ARBA" id="ARBA00023186"/>
    </source>
</evidence>
<evidence type="ECO:0000256" key="2">
    <source>
        <dbReference type="ARBA" id="ARBA00022741"/>
    </source>
</evidence>
<dbReference type="SUPFAM" id="SSF82171">
    <property type="entry name" value="DPP6 N-terminal domain-like"/>
    <property type="match status" value="1"/>
</dbReference>
<keyword evidence="3" id="KW-0067">ATP-binding</keyword>
<comment type="caution">
    <text evidence="7">The sequence shown here is derived from an EMBL/GenBank/DDBJ whole genome shotgun (WGS) entry which is preliminary data.</text>
</comment>
<keyword evidence="4" id="KW-0346">Stress response</keyword>
<reference evidence="8" key="1">
    <citation type="journal article" date="2019" name="Int. J. Syst. Evol. Microbiol.">
        <title>The Global Catalogue of Microorganisms (GCM) 10K type strain sequencing project: providing services to taxonomists for standard genome sequencing and annotation.</title>
        <authorList>
            <consortium name="The Broad Institute Genomics Platform"/>
            <consortium name="The Broad Institute Genome Sequencing Center for Infectious Disease"/>
            <person name="Wu L."/>
            <person name="Ma J."/>
        </authorList>
    </citation>
    <scope>NUCLEOTIDE SEQUENCE [LARGE SCALE GENOMIC DNA]</scope>
    <source>
        <strain evidence="8">JCM 16548</strain>
    </source>
</reference>
<keyword evidence="2" id="KW-0547">Nucleotide-binding</keyword>
<protein>
    <recommendedName>
        <fullName evidence="9">WD40-like Beta Propeller Repeat</fullName>
    </recommendedName>
</protein>
<keyword evidence="8" id="KW-1185">Reference proteome</keyword>
<dbReference type="InterPro" id="IPR043129">
    <property type="entry name" value="ATPase_NBD"/>
</dbReference>
<evidence type="ECO:0000313" key="7">
    <source>
        <dbReference type="EMBL" id="GAA3700877.1"/>
    </source>
</evidence>
<feature type="region of interest" description="Disordered" evidence="6">
    <location>
        <begin position="460"/>
        <end position="500"/>
    </location>
</feature>
<dbReference type="Proteomes" id="UP001500051">
    <property type="component" value="Unassembled WGS sequence"/>
</dbReference>
<gene>
    <name evidence="7" type="ORF">GCM10022204_17090</name>
</gene>
<evidence type="ECO:0000256" key="1">
    <source>
        <dbReference type="ARBA" id="ARBA00007381"/>
    </source>
</evidence>
<dbReference type="Gene3D" id="3.90.640.10">
    <property type="entry name" value="Actin, Chain A, domain 4"/>
    <property type="match status" value="1"/>
</dbReference>
<dbReference type="Gene3D" id="2.120.10.30">
    <property type="entry name" value="TolB, C-terminal domain"/>
    <property type="match status" value="2"/>
</dbReference>
<dbReference type="EMBL" id="BAAAYX010000004">
    <property type="protein sequence ID" value="GAA3700877.1"/>
    <property type="molecule type" value="Genomic_DNA"/>
</dbReference>
<feature type="region of interest" description="Disordered" evidence="6">
    <location>
        <begin position="350"/>
        <end position="378"/>
    </location>
</feature>